<dbReference type="PROSITE" id="PS50880">
    <property type="entry name" value="TOPRIM"/>
    <property type="match status" value="1"/>
</dbReference>
<evidence type="ECO:0000256" key="7">
    <source>
        <dbReference type="ARBA" id="ARBA00022771"/>
    </source>
</evidence>
<dbReference type="Pfam" id="PF08275">
    <property type="entry name" value="DNAG_N"/>
    <property type="match status" value="1"/>
</dbReference>
<dbReference type="SMART" id="SM00493">
    <property type="entry name" value="TOPRIM"/>
    <property type="match status" value="1"/>
</dbReference>
<keyword evidence="8 12" id="KW-0862">Zinc</keyword>
<organism evidence="15 16">
    <name type="scientific">Herbiconiux gentiana</name>
    <dbReference type="NCBI Taxonomy" id="2970912"/>
    <lineage>
        <taxon>Bacteria</taxon>
        <taxon>Bacillati</taxon>
        <taxon>Actinomycetota</taxon>
        <taxon>Actinomycetes</taxon>
        <taxon>Micrococcales</taxon>
        <taxon>Microbacteriaceae</taxon>
        <taxon>Herbiconiux</taxon>
    </lineage>
</organism>
<proteinExistence type="inferred from homology"/>
<feature type="domain" description="Toprim" evidence="14">
    <location>
        <begin position="259"/>
        <end position="345"/>
    </location>
</feature>
<dbReference type="InterPro" id="IPR030846">
    <property type="entry name" value="DnaG_bac"/>
</dbReference>
<evidence type="ECO:0000313" key="16">
    <source>
        <dbReference type="Proteomes" id="UP001165580"/>
    </source>
</evidence>
<comment type="cofactor">
    <cofactor evidence="12">
        <name>Zn(2+)</name>
        <dbReference type="ChEBI" id="CHEBI:29105"/>
    </cofactor>
    <text evidence="12">Binds 1 zinc ion per monomer.</text>
</comment>
<evidence type="ECO:0000256" key="1">
    <source>
        <dbReference type="ARBA" id="ARBA00022478"/>
    </source>
</evidence>
<feature type="region of interest" description="Disordered" evidence="13">
    <location>
        <begin position="435"/>
        <end position="540"/>
    </location>
</feature>
<keyword evidence="10 12" id="KW-0238">DNA-binding</keyword>
<comment type="catalytic activity">
    <reaction evidence="12">
        <text>ssDNA + n NTP = ssDNA/pppN(pN)n-1 hybrid + (n-1) diphosphate.</text>
        <dbReference type="EC" id="2.7.7.101"/>
    </reaction>
</comment>
<keyword evidence="7 12" id="KW-0863">Zinc-finger</keyword>
<dbReference type="Pfam" id="PF01807">
    <property type="entry name" value="Zn_ribbon_DnaG"/>
    <property type="match status" value="1"/>
</dbReference>
<evidence type="ECO:0000256" key="2">
    <source>
        <dbReference type="ARBA" id="ARBA00022515"/>
    </source>
</evidence>
<evidence type="ECO:0000256" key="3">
    <source>
        <dbReference type="ARBA" id="ARBA00022679"/>
    </source>
</evidence>
<dbReference type="CDD" id="cd03364">
    <property type="entry name" value="TOPRIM_DnaG_primases"/>
    <property type="match status" value="1"/>
</dbReference>
<sequence length="711" mass="76033">MAGLIRRNDIDEVRSRINIADVVGDFVTLKSAGVGSMKGLCPFHDERSPSFHVRPQVGYYHCFGCGEGGDVFTFLQKMDHVTFTEAVERLAAKIGFQLHYEDGGAAADQGNRARLLAANEAAREYFAEQLTSPGADAGRAFLGQRGFDASAAARFGVGYAPQGWDNLGKHLRGRGYTEQELTAAGLLSQGDRGTYDRFRGRLIWPIRDQTGQTVGFGARRLFDDDKGPKYLNTPETIVYHKAQVLYGLDLAKRDIARSRQVVVVEGYTDVMAAHLAGVTTAVATCGTSFGVDHIKIMRRVLSDDSAGLGEVVFTFDPDAAGQKAALRAFSEEQRFAAQTYVAVAPDGLDPCDLRLAKGDDAVRRLIQSKKPMFEFVIRQKLSAYDLDTVEGRVAALRDAAPIVADIRDSALRPAYTRQLAKMLGTDLDVVQQAVEHSVRSGGSSAGQGRGQGAGDGRGGQGGFAGQGALSDRRGPGGQGGQAAQGGQRGLGPAGGQGASGGQRGQAGQGGSGDQRGQGGQGASGDQGGYRPSPAADPQVASVTTLEPVPVEVPAVSITELPSTTTVRRERDALMAMLQSPTVIGAELLTRSTGCGFASAPLAAVRDAVGRNVEHFDRPDFVQTVQADVPPEYRTLVEQLAVAPIPERPERAPENYLRGVVRALVERDLSRRKDELVLRLQRTDRVAEPVLYREIQIQSAQLEAERRAFVGE</sequence>
<dbReference type="Pfam" id="PF13662">
    <property type="entry name" value="Toprim_4"/>
    <property type="match status" value="1"/>
</dbReference>
<evidence type="ECO:0000256" key="8">
    <source>
        <dbReference type="ARBA" id="ARBA00022833"/>
    </source>
</evidence>
<dbReference type="PANTHER" id="PTHR30313:SF2">
    <property type="entry name" value="DNA PRIMASE"/>
    <property type="match status" value="1"/>
</dbReference>
<comment type="function">
    <text evidence="12">RNA polymerase that catalyzes the synthesis of short RNA molecules used as primers for DNA polymerase during DNA replication.</text>
</comment>
<dbReference type="RefSeq" id="WP_259486508.1">
    <property type="nucleotide sequence ID" value="NZ_JANTEZ010000004.1"/>
</dbReference>
<protein>
    <recommendedName>
        <fullName evidence="12">DNA primase</fullName>
        <ecNumber evidence="12">2.7.7.101</ecNumber>
    </recommendedName>
</protein>
<dbReference type="EMBL" id="JANTEZ010000004">
    <property type="protein sequence ID" value="MCS5714984.1"/>
    <property type="molecule type" value="Genomic_DNA"/>
</dbReference>
<feature type="compositionally biased region" description="Gly residues" evidence="13">
    <location>
        <begin position="443"/>
        <end position="465"/>
    </location>
</feature>
<dbReference type="NCBIfam" id="TIGR01391">
    <property type="entry name" value="dnaG"/>
    <property type="match status" value="1"/>
</dbReference>
<feature type="compositionally biased region" description="Gly residues" evidence="13">
    <location>
        <begin position="475"/>
        <end position="527"/>
    </location>
</feature>
<dbReference type="SUPFAM" id="SSF57783">
    <property type="entry name" value="Zinc beta-ribbon"/>
    <property type="match status" value="1"/>
</dbReference>
<evidence type="ECO:0000256" key="13">
    <source>
        <dbReference type="SAM" id="MobiDB-lite"/>
    </source>
</evidence>
<accession>A0ABT2GFI4</accession>
<dbReference type="PANTHER" id="PTHR30313">
    <property type="entry name" value="DNA PRIMASE"/>
    <property type="match status" value="1"/>
</dbReference>
<dbReference type="Gene3D" id="3.90.580.10">
    <property type="entry name" value="Zinc finger, CHC2-type domain"/>
    <property type="match status" value="1"/>
</dbReference>
<dbReference type="InterPro" id="IPR019475">
    <property type="entry name" value="DNA_primase_DnaB-bd"/>
</dbReference>
<keyword evidence="4 12" id="KW-0548">Nucleotidyltransferase</keyword>
<gene>
    <name evidence="12 15" type="primary">dnaG</name>
    <name evidence="15" type="ORF">NVV95_10520</name>
</gene>
<dbReference type="InterPro" id="IPR002694">
    <property type="entry name" value="Znf_CHC2"/>
</dbReference>
<dbReference type="InterPro" id="IPR037068">
    <property type="entry name" value="DNA_primase_core_N_sf"/>
</dbReference>
<evidence type="ECO:0000256" key="9">
    <source>
        <dbReference type="ARBA" id="ARBA00022842"/>
    </source>
</evidence>
<evidence type="ECO:0000256" key="4">
    <source>
        <dbReference type="ARBA" id="ARBA00022695"/>
    </source>
</evidence>
<feature type="zinc finger region" description="CHC2-type" evidence="12">
    <location>
        <begin position="41"/>
        <end position="65"/>
    </location>
</feature>
<dbReference type="InterPro" id="IPR006171">
    <property type="entry name" value="TOPRIM_dom"/>
</dbReference>
<evidence type="ECO:0000256" key="12">
    <source>
        <dbReference type="HAMAP-Rule" id="MF_00974"/>
    </source>
</evidence>
<evidence type="ECO:0000259" key="14">
    <source>
        <dbReference type="PROSITE" id="PS50880"/>
    </source>
</evidence>
<dbReference type="InterPro" id="IPR050219">
    <property type="entry name" value="DnaG_primase"/>
</dbReference>
<evidence type="ECO:0000256" key="10">
    <source>
        <dbReference type="ARBA" id="ARBA00023125"/>
    </source>
</evidence>
<comment type="similarity">
    <text evidence="12">Belongs to the DnaG primase family.</text>
</comment>
<dbReference type="InterPro" id="IPR034151">
    <property type="entry name" value="TOPRIM_DnaG_bac"/>
</dbReference>
<evidence type="ECO:0000256" key="6">
    <source>
        <dbReference type="ARBA" id="ARBA00022723"/>
    </source>
</evidence>
<dbReference type="Pfam" id="PF10410">
    <property type="entry name" value="DnaB_bind"/>
    <property type="match status" value="1"/>
</dbReference>
<keyword evidence="5 12" id="KW-0235">DNA replication</keyword>
<dbReference type="Gene3D" id="3.90.980.10">
    <property type="entry name" value="DNA primase, catalytic core, N-terminal domain"/>
    <property type="match status" value="1"/>
</dbReference>
<reference evidence="15" key="1">
    <citation type="submission" date="2022-08" db="EMBL/GenBank/DDBJ databases">
        <authorList>
            <person name="Deng Y."/>
            <person name="Han X.-F."/>
            <person name="Zhang Y.-Q."/>
        </authorList>
    </citation>
    <scope>NUCLEOTIDE SEQUENCE</scope>
    <source>
        <strain evidence="15">CPCC 205716</strain>
    </source>
</reference>
<evidence type="ECO:0000256" key="5">
    <source>
        <dbReference type="ARBA" id="ARBA00022705"/>
    </source>
</evidence>
<evidence type="ECO:0000256" key="11">
    <source>
        <dbReference type="ARBA" id="ARBA00023163"/>
    </source>
</evidence>
<keyword evidence="16" id="KW-1185">Reference proteome</keyword>
<dbReference type="InterPro" id="IPR013264">
    <property type="entry name" value="DNAG_N"/>
</dbReference>
<comment type="subunit">
    <text evidence="12">Monomer. Interacts with DnaB.</text>
</comment>
<evidence type="ECO:0000313" key="15">
    <source>
        <dbReference type="EMBL" id="MCS5714984.1"/>
    </source>
</evidence>
<keyword evidence="2 12" id="KW-0639">Primosome</keyword>
<keyword evidence="11 12" id="KW-0804">Transcription</keyword>
<name>A0ABT2GFI4_9MICO</name>
<dbReference type="InterPro" id="IPR006295">
    <property type="entry name" value="DNA_primase_DnaG"/>
</dbReference>
<comment type="caution">
    <text evidence="15">The sequence shown here is derived from an EMBL/GenBank/DDBJ whole genome shotgun (WGS) entry which is preliminary data.</text>
</comment>
<dbReference type="HAMAP" id="MF_00974">
    <property type="entry name" value="DNA_primase_DnaG"/>
    <property type="match status" value="1"/>
</dbReference>
<dbReference type="EC" id="2.7.7.101" evidence="12"/>
<dbReference type="Proteomes" id="UP001165580">
    <property type="component" value="Unassembled WGS sequence"/>
</dbReference>
<dbReference type="PIRSF" id="PIRSF002811">
    <property type="entry name" value="DnaG"/>
    <property type="match status" value="1"/>
</dbReference>
<keyword evidence="1 12" id="KW-0240">DNA-directed RNA polymerase</keyword>
<dbReference type="SMART" id="SM00400">
    <property type="entry name" value="ZnF_CHCC"/>
    <property type="match status" value="1"/>
</dbReference>
<dbReference type="InterPro" id="IPR036977">
    <property type="entry name" value="DNA_primase_Znf_CHC2"/>
</dbReference>
<dbReference type="Gene3D" id="3.40.1360.10">
    <property type="match status" value="1"/>
</dbReference>
<keyword evidence="3 12" id="KW-0808">Transferase</keyword>
<keyword evidence="9" id="KW-0460">Magnesium</keyword>
<keyword evidence="6 12" id="KW-0479">Metal-binding</keyword>
<dbReference type="SUPFAM" id="SSF56731">
    <property type="entry name" value="DNA primase core"/>
    <property type="match status" value="1"/>
</dbReference>
<comment type="domain">
    <text evidence="12">Contains an N-terminal zinc-binding domain, a central core domain that contains the primase activity, and a C-terminal DnaB-binding domain.</text>
</comment>